<dbReference type="PANTHER" id="PTHR47197">
    <property type="entry name" value="PROTEIN NIRF"/>
    <property type="match status" value="1"/>
</dbReference>
<protein>
    <recommendedName>
        <fullName evidence="3">SMP-30/Gluconolactonase/LRE-like region domain-containing protein</fullName>
    </recommendedName>
</protein>
<dbReference type="InterPro" id="IPR011048">
    <property type="entry name" value="Haem_d1_sf"/>
</dbReference>
<accession>A0A2M7G4L7</accession>
<proteinExistence type="predicted"/>
<dbReference type="InterPro" id="IPR015943">
    <property type="entry name" value="WD40/YVTN_repeat-like_dom_sf"/>
</dbReference>
<organism evidence="1 2">
    <name type="scientific">bacterium (Candidatus Blackallbacteria) CG17_big_fil_post_rev_8_21_14_2_50_48_46</name>
    <dbReference type="NCBI Taxonomy" id="2014261"/>
    <lineage>
        <taxon>Bacteria</taxon>
        <taxon>Candidatus Blackallbacteria</taxon>
    </lineage>
</organism>
<evidence type="ECO:0000313" key="1">
    <source>
        <dbReference type="EMBL" id="PIW16681.1"/>
    </source>
</evidence>
<dbReference type="InterPro" id="IPR051200">
    <property type="entry name" value="Host-pathogen_enzymatic-act"/>
</dbReference>
<evidence type="ECO:0008006" key="3">
    <source>
        <dbReference type="Google" id="ProtNLM"/>
    </source>
</evidence>
<comment type="caution">
    <text evidence="1">The sequence shown here is derived from an EMBL/GenBank/DDBJ whole genome shotgun (WGS) entry which is preliminary data.</text>
</comment>
<dbReference type="AlphaFoldDB" id="A0A2M7G4L7"/>
<dbReference type="Gene3D" id="2.130.10.10">
    <property type="entry name" value="YVTN repeat-like/Quinoprotein amine dehydrogenase"/>
    <property type="match status" value="2"/>
</dbReference>
<reference evidence="1 2" key="1">
    <citation type="submission" date="2017-09" db="EMBL/GenBank/DDBJ databases">
        <title>Depth-based differentiation of microbial function through sediment-hosted aquifers and enrichment of novel symbionts in the deep terrestrial subsurface.</title>
        <authorList>
            <person name="Probst A.J."/>
            <person name="Ladd B."/>
            <person name="Jarett J.K."/>
            <person name="Geller-Mcgrath D.E."/>
            <person name="Sieber C.M."/>
            <person name="Emerson J.B."/>
            <person name="Anantharaman K."/>
            <person name="Thomas B.C."/>
            <person name="Malmstrom R."/>
            <person name="Stieglmeier M."/>
            <person name="Klingl A."/>
            <person name="Woyke T."/>
            <person name="Ryan C.M."/>
            <person name="Banfield J.F."/>
        </authorList>
    </citation>
    <scope>NUCLEOTIDE SEQUENCE [LARGE SCALE GENOMIC DNA]</scope>
    <source>
        <strain evidence="1">CG17_big_fil_post_rev_8_21_14_2_50_48_46</strain>
    </source>
</reference>
<dbReference type="PANTHER" id="PTHR47197:SF3">
    <property type="entry name" value="DIHYDRO-HEME D1 DEHYDROGENASE"/>
    <property type="match status" value="1"/>
</dbReference>
<dbReference type="EMBL" id="PFFQ01000037">
    <property type="protein sequence ID" value="PIW16681.1"/>
    <property type="molecule type" value="Genomic_DNA"/>
</dbReference>
<dbReference type="SUPFAM" id="SSF51004">
    <property type="entry name" value="C-terminal (heme d1) domain of cytochrome cd1-nitrite reductase"/>
    <property type="match status" value="1"/>
</dbReference>
<evidence type="ECO:0000313" key="2">
    <source>
        <dbReference type="Proteomes" id="UP000231019"/>
    </source>
</evidence>
<dbReference type="Proteomes" id="UP000231019">
    <property type="component" value="Unassembled WGS sequence"/>
</dbReference>
<name>A0A2M7G4L7_9BACT</name>
<gene>
    <name evidence="1" type="ORF">COW36_13020</name>
</gene>
<sequence length="361" mass="39733">MYKPILGFLLLPLLLFSCGKRVPQDDTTATVQALILSPTQNRVLVFNTLVHRVERWIDTGQVPRDLVMGPDGLFFIANQMESSISVFQRNDARTYYRIGKVGTVDHPHRLAYNPVHRELWAASESSPRLAVYRLNGLRQPPLKQYVNLPIGAQTSAFALNSEGTKLWVADQAQPRLLEVLRDSDSYRVSEILSLPEGSRISDLKVVGGTLFALDEFQDKLYLINPASSKLETTIELQSSPTEKRPLLAERIAVNHAGSRLYLSASGTASVLVIDVQTKKLIQTLALDGSEVKFPAYAPLGLAVSQDDTRLYVTAQQGRNLALLQISATETGKDKVLSTMGTAVSEALLPPLGVIQMLESIP</sequence>
<dbReference type="PROSITE" id="PS51257">
    <property type="entry name" value="PROKAR_LIPOPROTEIN"/>
    <property type="match status" value="1"/>
</dbReference>